<protein>
    <recommendedName>
        <fullName evidence="5">ThuA-like domain-containing protein</fullName>
    </recommendedName>
</protein>
<feature type="non-terminal residue" evidence="3">
    <location>
        <position position="307"/>
    </location>
</feature>
<dbReference type="PRINTS" id="PR01217">
    <property type="entry name" value="PRICHEXTENSN"/>
</dbReference>
<feature type="signal peptide" evidence="2">
    <location>
        <begin position="1"/>
        <end position="29"/>
    </location>
</feature>
<feature type="chain" id="PRO_5035243571" description="ThuA-like domain-containing protein" evidence="2">
    <location>
        <begin position="30"/>
        <end position="307"/>
    </location>
</feature>
<feature type="compositionally biased region" description="Pro residues" evidence="1">
    <location>
        <begin position="283"/>
        <end position="307"/>
    </location>
</feature>
<evidence type="ECO:0000313" key="4">
    <source>
        <dbReference type="Proteomes" id="UP000747110"/>
    </source>
</evidence>
<organism evidence="3 4">
    <name type="scientific">Volvox reticuliferus</name>
    <dbReference type="NCBI Taxonomy" id="1737510"/>
    <lineage>
        <taxon>Eukaryota</taxon>
        <taxon>Viridiplantae</taxon>
        <taxon>Chlorophyta</taxon>
        <taxon>core chlorophytes</taxon>
        <taxon>Chlorophyceae</taxon>
        <taxon>CS clade</taxon>
        <taxon>Chlamydomonadales</taxon>
        <taxon>Volvocaceae</taxon>
        <taxon>Volvox</taxon>
    </lineage>
</organism>
<keyword evidence="4" id="KW-1185">Reference proteome</keyword>
<feature type="compositionally biased region" description="Pro residues" evidence="1">
    <location>
        <begin position="249"/>
        <end position="266"/>
    </location>
</feature>
<dbReference type="EMBL" id="BNCP01000040">
    <property type="protein sequence ID" value="GIL87571.1"/>
    <property type="molecule type" value="Genomic_DNA"/>
</dbReference>
<evidence type="ECO:0000256" key="1">
    <source>
        <dbReference type="SAM" id="MobiDB-lite"/>
    </source>
</evidence>
<dbReference type="Proteomes" id="UP000747110">
    <property type="component" value="Unassembled WGS sequence"/>
</dbReference>
<dbReference type="OrthoDB" id="543473at2759"/>
<proteinExistence type="predicted"/>
<name>A0A8J4CS67_9CHLO</name>
<feature type="region of interest" description="Disordered" evidence="1">
    <location>
        <begin position="245"/>
        <end position="307"/>
    </location>
</feature>
<accession>A0A8J4CS67</accession>
<evidence type="ECO:0000256" key="2">
    <source>
        <dbReference type="SAM" id="SignalP"/>
    </source>
</evidence>
<comment type="caution">
    <text evidence="3">The sequence shown here is derived from an EMBL/GenBank/DDBJ whole genome shotgun (WGS) entry which is preliminary data.</text>
</comment>
<gene>
    <name evidence="3" type="ORF">Vretifemale_15571</name>
</gene>
<sequence>MGARCAVATHHGLSLVVVGLLLLASEAFGASYSVNIYTNSALIGSNPVVTIISKMLSRWKLSISSTKLSLSQPSATDLASTNAFIIYASGPGSYYSTEGLSSNPGKLADLSAWIRAGGSLILVNGANGSLNTFVPLIHSLVGSNASCRAAAYADQTRIYRRINPPSSFGSLSEKMFRFQNGDPISGMTCVTGRPIYSSDPTKRLVSISAAITWTVGKGAVTWTGADIVVNSTKSVALVVPAAVTITTSSPPPSRWPPPQKPPPKTRSPPIRDSPRPSPSRVSPSPPPPPHPSPPPPRSSPPPPLSSP</sequence>
<dbReference type="AlphaFoldDB" id="A0A8J4CS67"/>
<evidence type="ECO:0000313" key="3">
    <source>
        <dbReference type="EMBL" id="GIL87571.1"/>
    </source>
</evidence>
<keyword evidence="2" id="KW-0732">Signal</keyword>
<evidence type="ECO:0008006" key="5">
    <source>
        <dbReference type="Google" id="ProtNLM"/>
    </source>
</evidence>
<reference evidence="3" key="1">
    <citation type="journal article" date="2021" name="Proc. Natl. Acad. Sci. U.S.A.">
        <title>Three genomes in the algal genus Volvox reveal the fate of a haploid sex-determining region after a transition to homothallism.</title>
        <authorList>
            <person name="Yamamoto K."/>
            <person name="Hamaji T."/>
            <person name="Kawai-Toyooka H."/>
            <person name="Matsuzaki R."/>
            <person name="Takahashi F."/>
            <person name="Nishimura Y."/>
            <person name="Kawachi M."/>
            <person name="Noguchi H."/>
            <person name="Minakuchi Y."/>
            <person name="Umen J.G."/>
            <person name="Toyoda A."/>
            <person name="Nozaki H."/>
        </authorList>
    </citation>
    <scope>NUCLEOTIDE SEQUENCE</scope>
    <source>
        <strain evidence="3">NIES-3786</strain>
    </source>
</reference>